<dbReference type="Gene3D" id="2.40.70.10">
    <property type="entry name" value="Acid Proteases"/>
    <property type="match status" value="1"/>
</dbReference>
<evidence type="ECO:0000313" key="11">
    <source>
        <dbReference type="WBParaSite" id="TCONS_00013689.p1"/>
    </source>
</evidence>
<evidence type="ECO:0000259" key="9">
    <source>
        <dbReference type="PROSITE" id="PS50994"/>
    </source>
</evidence>
<dbReference type="Proteomes" id="UP000035681">
    <property type="component" value="Unplaced"/>
</dbReference>
<dbReference type="Pfam" id="PF13650">
    <property type="entry name" value="Asp_protease_2"/>
    <property type="match status" value="1"/>
</dbReference>
<dbReference type="Gene3D" id="3.30.420.10">
    <property type="entry name" value="Ribonuclease H-like superfamily/Ribonuclease H"/>
    <property type="match status" value="1"/>
</dbReference>
<feature type="domain" description="Integrase catalytic" evidence="9">
    <location>
        <begin position="1385"/>
        <end position="1546"/>
    </location>
</feature>
<dbReference type="InterPro" id="IPR021109">
    <property type="entry name" value="Peptidase_aspartic_dom_sf"/>
</dbReference>
<dbReference type="Pfam" id="PF00078">
    <property type="entry name" value="RVT_1"/>
    <property type="match status" value="1"/>
</dbReference>
<feature type="compositionally biased region" description="Low complexity" evidence="7">
    <location>
        <begin position="72"/>
        <end position="89"/>
    </location>
</feature>
<accession>A0AAF5I334</accession>
<dbReference type="InterPro" id="IPR041588">
    <property type="entry name" value="Integrase_H2C2"/>
</dbReference>
<dbReference type="WBParaSite" id="TCONS_00013689.p1">
    <property type="protein sequence ID" value="TCONS_00013689.p1"/>
    <property type="gene ID" value="XLOC_008536"/>
</dbReference>
<feature type="compositionally biased region" description="Basic residues" evidence="7">
    <location>
        <begin position="1140"/>
        <end position="1150"/>
    </location>
</feature>
<dbReference type="InterPro" id="IPR012337">
    <property type="entry name" value="RNaseH-like_sf"/>
</dbReference>
<dbReference type="SUPFAM" id="SSF56672">
    <property type="entry name" value="DNA/RNA polymerases"/>
    <property type="match status" value="1"/>
</dbReference>
<keyword evidence="4" id="KW-0540">Nuclease</keyword>
<dbReference type="PROSITE" id="PS50878">
    <property type="entry name" value="RT_POL"/>
    <property type="match status" value="1"/>
</dbReference>
<keyword evidence="5" id="KW-0378">Hydrolase</keyword>
<dbReference type="Gene3D" id="1.10.340.70">
    <property type="match status" value="1"/>
</dbReference>
<keyword evidence="2" id="KW-0808">Transferase</keyword>
<dbReference type="EC" id="2.7.7.49" evidence="1"/>
<dbReference type="InterPro" id="IPR043128">
    <property type="entry name" value="Rev_trsase/Diguanyl_cyclase"/>
</dbReference>
<dbReference type="InterPro" id="IPR036397">
    <property type="entry name" value="RNaseH_sf"/>
</dbReference>
<dbReference type="InterPro" id="IPR000477">
    <property type="entry name" value="RT_dom"/>
</dbReference>
<dbReference type="InterPro" id="IPR017956">
    <property type="entry name" value="AT_hook_DNA-bd_motif"/>
</dbReference>
<dbReference type="Gene3D" id="3.10.10.10">
    <property type="entry name" value="HIV Type 1 Reverse Transcriptase, subunit A, domain 1"/>
    <property type="match status" value="1"/>
</dbReference>
<keyword evidence="5" id="KW-0255">Endonuclease</keyword>
<dbReference type="GO" id="GO:0004519">
    <property type="term" value="F:endonuclease activity"/>
    <property type="evidence" value="ECO:0007669"/>
    <property type="project" value="UniProtKB-KW"/>
</dbReference>
<keyword evidence="6" id="KW-0511">Multifunctional enzyme</keyword>
<evidence type="ECO:0000256" key="1">
    <source>
        <dbReference type="ARBA" id="ARBA00012493"/>
    </source>
</evidence>
<feature type="compositionally biased region" description="Polar residues" evidence="7">
    <location>
        <begin position="93"/>
        <end position="102"/>
    </location>
</feature>
<evidence type="ECO:0000259" key="8">
    <source>
        <dbReference type="PROSITE" id="PS50878"/>
    </source>
</evidence>
<keyword evidence="3" id="KW-0548">Nucleotidyltransferase</keyword>
<dbReference type="PANTHER" id="PTHR37984">
    <property type="entry name" value="PROTEIN CBG26694"/>
    <property type="match status" value="1"/>
</dbReference>
<dbReference type="GO" id="GO:0003677">
    <property type="term" value="F:DNA binding"/>
    <property type="evidence" value="ECO:0007669"/>
    <property type="project" value="InterPro"/>
</dbReference>
<feature type="region of interest" description="Disordered" evidence="7">
    <location>
        <begin position="1079"/>
        <end position="1101"/>
    </location>
</feature>
<dbReference type="GO" id="GO:0015074">
    <property type="term" value="P:DNA integration"/>
    <property type="evidence" value="ECO:0007669"/>
    <property type="project" value="InterPro"/>
</dbReference>
<dbReference type="GO" id="GO:0042575">
    <property type="term" value="C:DNA polymerase complex"/>
    <property type="evidence" value="ECO:0007669"/>
    <property type="project" value="UniProtKB-ARBA"/>
</dbReference>
<dbReference type="Pfam" id="PF00665">
    <property type="entry name" value="rve"/>
    <property type="match status" value="1"/>
</dbReference>
<dbReference type="CDD" id="cd09274">
    <property type="entry name" value="RNase_HI_RT_Ty3"/>
    <property type="match status" value="1"/>
</dbReference>
<proteinExistence type="predicted"/>
<name>A0AAF5I334_STRER</name>
<dbReference type="InterPro" id="IPR043502">
    <property type="entry name" value="DNA/RNA_pol_sf"/>
</dbReference>
<dbReference type="AlphaFoldDB" id="A0AAF5I334"/>
<feature type="region of interest" description="Disordered" evidence="7">
    <location>
        <begin position="1139"/>
        <end position="1231"/>
    </location>
</feature>
<evidence type="ECO:0000256" key="7">
    <source>
        <dbReference type="SAM" id="MobiDB-lite"/>
    </source>
</evidence>
<dbReference type="Gene3D" id="3.30.70.270">
    <property type="match status" value="2"/>
</dbReference>
<feature type="region of interest" description="Disordered" evidence="7">
    <location>
        <begin position="1607"/>
        <end position="1655"/>
    </location>
</feature>
<feature type="domain" description="Reverse transcriptase" evidence="8">
    <location>
        <begin position="678"/>
        <end position="862"/>
    </location>
</feature>
<evidence type="ECO:0000256" key="2">
    <source>
        <dbReference type="ARBA" id="ARBA00022679"/>
    </source>
</evidence>
<dbReference type="CDD" id="cd00303">
    <property type="entry name" value="retropepsin_like"/>
    <property type="match status" value="1"/>
</dbReference>
<dbReference type="SUPFAM" id="SSF50630">
    <property type="entry name" value="Acid proteases"/>
    <property type="match status" value="1"/>
</dbReference>
<dbReference type="CDD" id="cd01647">
    <property type="entry name" value="RT_LTR"/>
    <property type="match status" value="1"/>
</dbReference>
<keyword evidence="10" id="KW-1185">Reference proteome</keyword>
<feature type="compositionally biased region" description="Polar residues" evidence="7">
    <location>
        <begin position="1187"/>
        <end position="1203"/>
    </location>
</feature>
<organism evidence="10 11">
    <name type="scientific">Strongyloides stercoralis</name>
    <name type="common">Threadworm</name>
    <dbReference type="NCBI Taxonomy" id="6248"/>
    <lineage>
        <taxon>Eukaryota</taxon>
        <taxon>Metazoa</taxon>
        <taxon>Ecdysozoa</taxon>
        <taxon>Nematoda</taxon>
        <taxon>Chromadorea</taxon>
        <taxon>Rhabditida</taxon>
        <taxon>Tylenchina</taxon>
        <taxon>Panagrolaimomorpha</taxon>
        <taxon>Strongyloidoidea</taxon>
        <taxon>Strongyloididae</taxon>
        <taxon>Strongyloides</taxon>
    </lineage>
</organism>
<feature type="compositionally biased region" description="Polar residues" evidence="7">
    <location>
        <begin position="1611"/>
        <end position="1620"/>
    </location>
</feature>
<sequence length="1732" mass="197507">LDLLYKLLTPDNILIFLLDYWNNLMFRSTRSTRPLSTALENLPLSEVFKNIESSAQSEVLSNIVEENISTMNNLQPNTNNVNANNSTNDENPENMNGNISNVHPSDQPNGLNMGELQNVINEMIQNALINYLPASLYQGNQIPITTQPLPQSNQPLCDDQNQPPYIGQPNVASNIPLIQQKRNISNHNNDLLSSFNINNKSIPIINDHNFAKWEIKFSSYCRMNRISDTDRLDSLILLLDDTVLQEIYDNPSISDSYFQLSKFLRDNFNGGISIQAASDELQLLVGGKAQKPDDLDNISRKINYYIDIKFPSDSKDRKNREKLEYLAKVLPSAIQNSYFCSSKNTLEEGVAIAKKIWIHEMRAERDRVRGVSIIKSNSHNFSNSNRERRQNYQNMFCSICKMNNHTNANCRNSKFKMKNQANNIEVCDEQINTIMENVDNNNIDPLTDEDNSPSVPQNHSFRNILKNINEKDNLIGAVIKINGINIVSLLDTGSNCLIISKKLKDKLNLTTCKESIIVTYQSTNTAFKIDTPITVQIQKEKFTLTDNVYASKEDFKNNNYDAIIGTNILKRLVAIIDLQNGKLIMKDKTSSDLLNNKIPTSYMILSNQDINVNIDDFVNKLKSKYPMAYARHSFDIGPGKIMVNDIEIYDNKEMIKAPYYSVPVHEKEKISQLLYKWIDNGLLEKSSSNILHPIMLITKPDKKNDLESRRFIADLRQINSITKSVNYNTPKIQELLHSLQSFSFITKIDLKNAFFQLSLPPQSRKFYGIRTPIGNLQFRRLPQGGKVSSAIFQRTMEEAFSKLRNNCLIYCDDILLLSSGTIKDHEYIINQFMEIANDLQLKVSLEKSVFFARDVKFLGYHINKFGTKPDISNVNNILQRDIPKRKKHCISFLQALNYFRHVIPNFSKRAAPLYEVSKGRDGVITLNSEQLHCYHTLRTQLMNAPSMFHPVHGNPFILTTDASNHTCGAILSQIQQDKEVPLSFFSCRLPATKRARSPTFLELYAVAKSLQNYKYLLSSAEVIVRSDHKPLIHLTSSNCDRKYLELLETINQFNVTLKYIPGKSNMVADWLSRLCNESDNSNESNNNNIESISSNESNISNNSNITSTIINNNNDKSTTNENVPLSNVIQNSLLPIVSHTIKRPRGRPPKHSLPNTLKKSRGRPKTSNKYNLDIDTSKSTSSTISTNELHNSNILNDTNNSKQVDILPKRPRGRPRKNILPIPPQMLHDNSNITDNTTNLTDLNNIHSTEDSDDLMEINNKLDNSLNNLDSAKLQQNDIKCQQGIQDGTYDNLECFKDDHGLIKVKLNGENNQELVVIPDKAIDSIFKLSHDFNGHFGFLKTKTNINRTCYISGIAKKLSNYLSHCHVCKLRNTVTSQKGPIKTVLPAPVLDELSMDILGPLSTPGSQGERFVLNVIDTGSRFVFPIPIKSQQHEVIMHQLMDNVFLKYGFPKKIRCDNAQNFKAKSLQELMAKLNIELIYSTPHYSNSNSICERYLRTLQAGVNKLIEMTGREWNTYIPFLAFVYNSNVIKSFNLSPFQLMFARALTTTLDLFLRQFSIGLHDRNTTIYDMMEKAEISRCVASENHMEERMKLNYGKHVISTKSKILKNPENSSNSKISYNLRNSKSSNNLRNSKSSNNLRNSKTLNNLRNSKNSIKLRNLKKFKNSNIVKNSFKSYGKNENIYVKNKNRKSKFENIYNGPYKVIENFNSKIKYKRPSGRILVASKTNVRS</sequence>
<protein>
    <recommendedName>
        <fullName evidence="1">RNA-directed DNA polymerase</fullName>
        <ecNumber evidence="1">2.7.7.49</ecNumber>
    </recommendedName>
</protein>
<evidence type="ECO:0000256" key="3">
    <source>
        <dbReference type="ARBA" id="ARBA00022695"/>
    </source>
</evidence>
<dbReference type="InterPro" id="IPR050951">
    <property type="entry name" value="Retrovirus_Pol_polyprotein"/>
</dbReference>
<dbReference type="PROSITE" id="PS50994">
    <property type="entry name" value="INTEGRASE"/>
    <property type="match status" value="1"/>
</dbReference>
<evidence type="ECO:0000256" key="4">
    <source>
        <dbReference type="ARBA" id="ARBA00022722"/>
    </source>
</evidence>
<dbReference type="Pfam" id="PF17919">
    <property type="entry name" value="RT_RNaseH_2"/>
    <property type="match status" value="1"/>
</dbReference>
<dbReference type="InterPro" id="IPR041577">
    <property type="entry name" value="RT_RNaseH_2"/>
</dbReference>
<evidence type="ECO:0000256" key="6">
    <source>
        <dbReference type="ARBA" id="ARBA00023268"/>
    </source>
</evidence>
<dbReference type="PRINTS" id="PR00929">
    <property type="entry name" value="ATHOOK"/>
</dbReference>
<dbReference type="GO" id="GO:0003964">
    <property type="term" value="F:RNA-directed DNA polymerase activity"/>
    <property type="evidence" value="ECO:0007669"/>
    <property type="project" value="UniProtKB-EC"/>
</dbReference>
<evidence type="ECO:0000313" key="10">
    <source>
        <dbReference type="Proteomes" id="UP000035681"/>
    </source>
</evidence>
<evidence type="ECO:0000256" key="5">
    <source>
        <dbReference type="ARBA" id="ARBA00022759"/>
    </source>
</evidence>
<dbReference type="PANTHER" id="PTHR37984:SF5">
    <property type="entry name" value="PROTEIN NYNRIN-LIKE"/>
    <property type="match status" value="1"/>
</dbReference>
<dbReference type="SUPFAM" id="SSF53098">
    <property type="entry name" value="Ribonuclease H-like"/>
    <property type="match status" value="1"/>
</dbReference>
<dbReference type="Pfam" id="PF17921">
    <property type="entry name" value="Integrase_H2C2"/>
    <property type="match status" value="1"/>
</dbReference>
<feature type="region of interest" description="Disordered" evidence="7">
    <location>
        <begin position="72"/>
        <end position="102"/>
    </location>
</feature>
<feature type="compositionally biased region" description="Low complexity" evidence="7">
    <location>
        <begin position="1177"/>
        <end position="1186"/>
    </location>
</feature>
<dbReference type="SMART" id="SM00384">
    <property type="entry name" value="AT_hook"/>
    <property type="match status" value="3"/>
</dbReference>
<reference evidence="11" key="1">
    <citation type="submission" date="2024-02" db="UniProtKB">
        <authorList>
            <consortium name="WormBaseParasite"/>
        </authorList>
    </citation>
    <scope>IDENTIFICATION</scope>
</reference>
<feature type="compositionally biased region" description="Low complexity" evidence="7">
    <location>
        <begin position="1622"/>
        <end position="1655"/>
    </location>
</feature>
<dbReference type="InterPro" id="IPR001584">
    <property type="entry name" value="Integrase_cat-core"/>
</dbReference>